<keyword evidence="1" id="KW-0255">Endonuclease</keyword>
<evidence type="ECO:0000313" key="2">
    <source>
        <dbReference type="Proteomes" id="UP001597241"/>
    </source>
</evidence>
<reference evidence="2" key="1">
    <citation type="journal article" date="2019" name="Int. J. Syst. Evol. Microbiol.">
        <title>The Global Catalogue of Microorganisms (GCM) 10K type strain sequencing project: providing services to taxonomists for standard genome sequencing and annotation.</title>
        <authorList>
            <consortium name="The Broad Institute Genomics Platform"/>
            <consortium name="The Broad Institute Genome Sequencing Center for Infectious Disease"/>
            <person name="Wu L."/>
            <person name="Ma J."/>
        </authorList>
    </citation>
    <scope>NUCLEOTIDE SEQUENCE [LARGE SCALE GENOMIC DNA]</scope>
    <source>
        <strain evidence="2">CCUG 62221</strain>
    </source>
</reference>
<dbReference type="GO" id="GO:0004519">
    <property type="term" value="F:endonuclease activity"/>
    <property type="evidence" value="ECO:0007669"/>
    <property type="project" value="UniProtKB-KW"/>
</dbReference>
<comment type="caution">
    <text evidence="1">The sequence shown here is derived from an EMBL/GenBank/DDBJ whole genome shotgun (WGS) entry which is preliminary data.</text>
</comment>
<protein>
    <submittedName>
        <fullName evidence="1">HNH endonuclease signature motif containing protein</fullName>
    </submittedName>
</protein>
<organism evidence="1 2">
    <name type="scientific">Lutibacter holmesii</name>
    <dbReference type="NCBI Taxonomy" id="1137985"/>
    <lineage>
        <taxon>Bacteria</taxon>
        <taxon>Pseudomonadati</taxon>
        <taxon>Bacteroidota</taxon>
        <taxon>Flavobacteriia</taxon>
        <taxon>Flavobacteriales</taxon>
        <taxon>Flavobacteriaceae</taxon>
        <taxon>Lutibacter</taxon>
    </lineage>
</organism>
<keyword evidence="1" id="KW-0378">Hydrolase</keyword>
<dbReference type="InterPro" id="IPR003615">
    <property type="entry name" value="HNH_nuc"/>
</dbReference>
<evidence type="ECO:0000313" key="1">
    <source>
        <dbReference type="EMBL" id="MFD1292658.1"/>
    </source>
</evidence>
<dbReference type="RefSeq" id="WP_386807385.1">
    <property type="nucleotide sequence ID" value="NZ_JBHTMV010000002.1"/>
</dbReference>
<dbReference type="CDD" id="cd00085">
    <property type="entry name" value="HNHc"/>
    <property type="match status" value="1"/>
</dbReference>
<name>A0ABW3WLV4_9FLAO</name>
<keyword evidence="2" id="KW-1185">Reference proteome</keyword>
<accession>A0ABW3WLV4</accession>
<dbReference type="EMBL" id="JBHTMV010000002">
    <property type="protein sequence ID" value="MFD1292658.1"/>
    <property type="molecule type" value="Genomic_DNA"/>
</dbReference>
<dbReference type="Proteomes" id="UP001597241">
    <property type="component" value="Unassembled WGS sequence"/>
</dbReference>
<sequence>MPTAPKRIKRHWQKPRVKQQRVVDMSWFYNSWKWRKFSKAYKQRNPICCKCEAEGVIEPATVTDHIVRYVNGGPGFDLNNLKDEYYQPLCDFHHNQKSGKEAHGFKQKK</sequence>
<gene>
    <name evidence="1" type="ORF">ACFQ5N_02310</name>
</gene>
<proteinExistence type="predicted"/>
<keyword evidence="1" id="KW-0540">Nuclease</keyword>